<dbReference type="Proteomes" id="UP001149090">
    <property type="component" value="Unassembled WGS sequence"/>
</dbReference>
<evidence type="ECO:0000313" key="1">
    <source>
        <dbReference type="EMBL" id="KAJ5073540.1"/>
    </source>
</evidence>
<name>A0A9Q0LJB6_ANAIG</name>
<accession>A0A9Q0LJB6</accession>
<gene>
    <name evidence="1" type="ORF">M0811_08657</name>
</gene>
<comment type="caution">
    <text evidence="1">The sequence shown here is derived from an EMBL/GenBank/DDBJ whole genome shotgun (WGS) entry which is preliminary data.</text>
</comment>
<evidence type="ECO:0000313" key="2">
    <source>
        <dbReference type="Proteomes" id="UP001149090"/>
    </source>
</evidence>
<keyword evidence="2" id="KW-1185">Reference proteome</keyword>
<dbReference type="EMBL" id="JAPDFW010000074">
    <property type="protein sequence ID" value="KAJ5073540.1"/>
    <property type="molecule type" value="Genomic_DNA"/>
</dbReference>
<reference evidence="1" key="1">
    <citation type="submission" date="2022-10" db="EMBL/GenBank/DDBJ databases">
        <title>Novel sulphate-reducing endosymbionts in the free-living metamonad Anaeramoeba.</title>
        <authorList>
            <person name="Jerlstrom-Hultqvist J."/>
            <person name="Cepicka I."/>
            <person name="Gallot-Lavallee L."/>
            <person name="Salas-Leiva D."/>
            <person name="Curtis B.A."/>
            <person name="Zahonova K."/>
            <person name="Pipaliya S."/>
            <person name="Dacks J."/>
            <person name="Roger A.J."/>
        </authorList>
    </citation>
    <scope>NUCLEOTIDE SEQUENCE</scope>
    <source>
        <strain evidence="1">BMAN</strain>
    </source>
</reference>
<dbReference type="AlphaFoldDB" id="A0A9Q0LJB6"/>
<protein>
    <submittedName>
        <fullName evidence="1">Uncharacterized protein</fullName>
    </submittedName>
</protein>
<organism evidence="1 2">
    <name type="scientific">Anaeramoeba ignava</name>
    <name type="common">Anaerobic marine amoeba</name>
    <dbReference type="NCBI Taxonomy" id="1746090"/>
    <lineage>
        <taxon>Eukaryota</taxon>
        <taxon>Metamonada</taxon>
        <taxon>Anaeramoebidae</taxon>
        <taxon>Anaeramoeba</taxon>
    </lineage>
</organism>
<sequence>MTEKDYKIVRSERSDDSYFYSHSDYTWTLVDKRTNKEIKSWGGSWNQGANYDNKTGATNVHLNGNFVFIDYVDQPTETISISDLIK</sequence>
<proteinExistence type="predicted"/>